<organism evidence="2 3">
    <name type="scientific">Eumeta variegata</name>
    <name type="common">Bagworm moth</name>
    <name type="synonym">Eumeta japonica</name>
    <dbReference type="NCBI Taxonomy" id="151549"/>
    <lineage>
        <taxon>Eukaryota</taxon>
        <taxon>Metazoa</taxon>
        <taxon>Ecdysozoa</taxon>
        <taxon>Arthropoda</taxon>
        <taxon>Hexapoda</taxon>
        <taxon>Insecta</taxon>
        <taxon>Pterygota</taxon>
        <taxon>Neoptera</taxon>
        <taxon>Endopterygota</taxon>
        <taxon>Lepidoptera</taxon>
        <taxon>Glossata</taxon>
        <taxon>Ditrysia</taxon>
        <taxon>Tineoidea</taxon>
        <taxon>Psychidae</taxon>
        <taxon>Oiketicinae</taxon>
        <taxon>Eumeta</taxon>
    </lineage>
</organism>
<dbReference type="EMBL" id="BGZK01002471">
    <property type="protein sequence ID" value="GBP94178.1"/>
    <property type="molecule type" value="Genomic_DNA"/>
</dbReference>
<evidence type="ECO:0000256" key="1">
    <source>
        <dbReference type="SAM" id="MobiDB-lite"/>
    </source>
</evidence>
<gene>
    <name evidence="2" type="ORF">EVAR_100799_1</name>
</gene>
<sequence length="168" mass="18043">MKTSTASYGGKMRVGAKRYDLAKRTVVLWMSDPRYEQRVPLGWGLAVCRRPAIGAPTTGKWMAEECEAMRPVWRADEPAPRIAARATAKGLDALLDREAALGAGAQAAPLRHCGGAAARPADSASRLLSRCGLGTETIGESSPHPRPPPPPPRSPYLLHHLTAYHIST</sequence>
<proteinExistence type="predicted"/>
<protein>
    <submittedName>
        <fullName evidence="2">Uncharacterized protein</fullName>
    </submittedName>
</protein>
<accession>A0A4C2A2B2</accession>
<comment type="caution">
    <text evidence="2">The sequence shown here is derived from an EMBL/GenBank/DDBJ whole genome shotgun (WGS) entry which is preliminary data.</text>
</comment>
<reference evidence="2 3" key="1">
    <citation type="journal article" date="2019" name="Commun. Biol.">
        <title>The bagworm genome reveals a unique fibroin gene that provides high tensile strength.</title>
        <authorList>
            <person name="Kono N."/>
            <person name="Nakamura H."/>
            <person name="Ohtoshi R."/>
            <person name="Tomita M."/>
            <person name="Numata K."/>
            <person name="Arakawa K."/>
        </authorList>
    </citation>
    <scope>NUCLEOTIDE SEQUENCE [LARGE SCALE GENOMIC DNA]</scope>
</reference>
<evidence type="ECO:0000313" key="3">
    <source>
        <dbReference type="Proteomes" id="UP000299102"/>
    </source>
</evidence>
<feature type="compositionally biased region" description="Pro residues" evidence="1">
    <location>
        <begin position="144"/>
        <end position="154"/>
    </location>
</feature>
<name>A0A4C2A2B2_EUMVA</name>
<keyword evidence="3" id="KW-1185">Reference proteome</keyword>
<dbReference type="AlphaFoldDB" id="A0A4C2A2B2"/>
<feature type="region of interest" description="Disordered" evidence="1">
    <location>
        <begin position="134"/>
        <end position="155"/>
    </location>
</feature>
<dbReference type="Proteomes" id="UP000299102">
    <property type="component" value="Unassembled WGS sequence"/>
</dbReference>
<evidence type="ECO:0000313" key="2">
    <source>
        <dbReference type="EMBL" id="GBP94178.1"/>
    </source>
</evidence>